<evidence type="ECO:0000313" key="4">
    <source>
        <dbReference type="Proteomes" id="UP000030765"/>
    </source>
</evidence>
<sequence>MEFEVLRLMLMSMAQFYHAKSQTSQSHIHCGQGRARTNGTVTGKPSASNCTLPVLGAWKHLGSVAFWLRLERRKIESAEGGSQSEAGSCGLQRFRKRSL</sequence>
<accession>A0A084VDL2</accession>
<dbReference type="Proteomes" id="UP000030765">
    <property type="component" value="Unassembled WGS sequence"/>
</dbReference>
<protein>
    <submittedName>
        <fullName evidence="2 3">Dehydrogenase</fullName>
    </submittedName>
</protein>
<keyword evidence="4" id="KW-1185">Reference proteome</keyword>
<feature type="region of interest" description="Disordered" evidence="1">
    <location>
        <begin position="76"/>
        <end position="99"/>
    </location>
</feature>
<dbReference type="VEuPathDB" id="VectorBase:ASIC003085"/>
<evidence type="ECO:0000256" key="1">
    <source>
        <dbReference type="SAM" id="MobiDB-lite"/>
    </source>
</evidence>
<evidence type="ECO:0000313" key="3">
    <source>
        <dbReference type="EnsemblMetazoa" id="ASIC003085-PA"/>
    </source>
</evidence>
<name>A0A084VDL2_ANOSI</name>
<dbReference type="EMBL" id="KE524705">
    <property type="protein sequence ID" value="KFB36056.1"/>
    <property type="molecule type" value="Genomic_DNA"/>
</dbReference>
<reference evidence="2 4" key="1">
    <citation type="journal article" date="2014" name="BMC Genomics">
        <title>Genome sequence of Anopheles sinensis provides insight into genetics basis of mosquito competence for malaria parasites.</title>
        <authorList>
            <person name="Zhou D."/>
            <person name="Zhang D."/>
            <person name="Ding G."/>
            <person name="Shi L."/>
            <person name="Hou Q."/>
            <person name="Ye Y."/>
            <person name="Xu Y."/>
            <person name="Zhou H."/>
            <person name="Xiong C."/>
            <person name="Li S."/>
            <person name="Yu J."/>
            <person name="Hong S."/>
            <person name="Yu X."/>
            <person name="Zou P."/>
            <person name="Chen C."/>
            <person name="Chang X."/>
            <person name="Wang W."/>
            <person name="Lv Y."/>
            <person name="Sun Y."/>
            <person name="Ma L."/>
            <person name="Shen B."/>
            <person name="Zhu C."/>
        </authorList>
    </citation>
    <scope>NUCLEOTIDE SEQUENCE [LARGE SCALE GENOMIC DNA]</scope>
</reference>
<dbReference type="EnsemblMetazoa" id="ASIC003085-RA">
    <property type="protein sequence ID" value="ASIC003085-PA"/>
    <property type="gene ID" value="ASIC003085"/>
</dbReference>
<evidence type="ECO:0000313" key="2">
    <source>
        <dbReference type="EMBL" id="KFB36056.1"/>
    </source>
</evidence>
<organism evidence="2">
    <name type="scientific">Anopheles sinensis</name>
    <name type="common">Mosquito</name>
    <dbReference type="NCBI Taxonomy" id="74873"/>
    <lineage>
        <taxon>Eukaryota</taxon>
        <taxon>Metazoa</taxon>
        <taxon>Ecdysozoa</taxon>
        <taxon>Arthropoda</taxon>
        <taxon>Hexapoda</taxon>
        <taxon>Insecta</taxon>
        <taxon>Pterygota</taxon>
        <taxon>Neoptera</taxon>
        <taxon>Endopterygota</taxon>
        <taxon>Diptera</taxon>
        <taxon>Nematocera</taxon>
        <taxon>Culicoidea</taxon>
        <taxon>Culicidae</taxon>
        <taxon>Anophelinae</taxon>
        <taxon>Anopheles</taxon>
    </lineage>
</organism>
<proteinExistence type="predicted"/>
<reference evidence="3" key="2">
    <citation type="submission" date="2020-05" db="UniProtKB">
        <authorList>
            <consortium name="EnsemblMetazoa"/>
        </authorList>
    </citation>
    <scope>IDENTIFICATION</scope>
</reference>
<dbReference type="AlphaFoldDB" id="A0A084VDL2"/>
<dbReference type="EMBL" id="ATLV01011627">
    <property type="status" value="NOT_ANNOTATED_CDS"/>
    <property type="molecule type" value="Genomic_DNA"/>
</dbReference>
<gene>
    <name evidence="2" type="ORF">ZHAS_00003085</name>
</gene>
<feature type="compositionally biased region" description="Low complexity" evidence="1">
    <location>
        <begin position="78"/>
        <end position="90"/>
    </location>
</feature>